<dbReference type="Gene3D" id="2.30.40.10">
    <property type="entry name" value="Urease, subunit C, domain 1"/>
    <property type="match status" value="1"/>
</dbReference>
<dbReference type="GO" id="GO:0004038">
    <property type="term" value="F:allantoinase activity"/>
    <property type="evidence" value="ECO:0007669"/>
    <property type="project" value="TreeGrafter"/>
</dbReference>
<dbReference type="SUPFAM" id="SSF51556">
    <property type="entry name" value="Metallo-dependent hydrolases"/>
    <property type="match status" value="1"/>
</dbReference>
<dbReference type="Pfam" id="PF01979">
    <property type="entry name" value="Amidohydro_1"/>
    <property type="match status" value="1"/>
</dbReference>
<keyword evidence="8" id="KW-1185">Reference proteome</keyword>
<dbReference type="SUPFAM" id="SSF51338">
    <property type="entry name" value="Composite domain of metallo-dependent hydrolases"/>
    <property type="match status" value="1"/>
</dbReference>
<dbReference type="InterPro" id="IPR050138">
    <property type="entry name" value="DHOase/Allantoinase_Hydrolase"/>
</dbReference>
<proteinExistence type="inferred from homology"/>
<evidence type="ECO:0000256" key="5">
    <source>
        <dbReference type="ARBA" id="ARBA00022801"/>
    </source>
</evidence>
<dbReference type="InterPro" id="IPR002195">
    <property type="entry name" value="Dihydroorotase_CS"/>
</dbReference>
<evidence type="ECO:0000313" key="8">
    <source>
        <dbReference type="Proteomes" id="UP000184036"/>
    </source>
</evidence>
<dbReference type="GO" id="GO:0046872">
    <property type="term" value="F:metal ion binding"/>
    <property type="evidence" value="ECO:0007669"/>
    <property type="project" value="UniProtKB-KW"/>
</dbReference>
<evidence type="ECO:0000256" key="2">
    <source>
        <dbReference type="ARBA" id="ARBA00002368"/>
    </source>
</evidence>
<evidence type="ECO:0000256" key="3">
    <source>
        <dbReference type="ARBA" id="ARBA00010286"/>
    </source>
</evidence>
<evidence type="ECO:0000256" key="1">
    <source>
        <dbReference type="ARBA" id="ARBA00001947"/>
    </source>
</evidence>
<gene>
    <name evidence="7" type="ORF">SAMN05444396_10367</name>
</gene>
<comment type="function">
    <text evidence="2">Catalyzes the reversible cyclization of carbamoyl aspartate to dihydroorotate.</text>
</comment>
<feature type="domain" description="Amidohydrolase-related" evidence="6">
    <location>
        <begin position="52"/>
        <end position="427"/>
    </location>
</feature>
<sequence length="446" mass="50191">MNRVLIKNAKIVNEGLIFEGDVLIENDLIVEISENISAKSPDCKIIDAEGNYLMPGAIDDQVHFREPGLTHKGDIESESRAAVAGGITSYIEQPNTVPNAITQEILEKKYELAAQNSYANYSFMMGGTNENLEEILKTNPRNVAGLKLFLGSSTGDMLVDSSASLEKIFSSTKLLIAVHSEDDEIVKTNLEKFKLQYGEDIPVECHPKIRSVEACYKSTERIVKLAKKTGARLHVFHLSTAKELEFFTNKIPLEDKLITAEVCIHHLWFSDEDYKIKGNLIKWNPAIKSVNDRKALWEALLDDRIDVIATDHAPHTIEEKNQSYLKAPSGGPLVQHAVVAMFEAFHQGKISIEKIVEKMCHNPAKIFKIEKRGFIKEGYYADLVIVNPGLPWSVKKENILAKCGWSPFEGYTFKSRITHTFVNGQLVYTPFKVKDIRAGKRLLFDR</sequence>
<dbReference type="EMBL" id="FQWE01000003">
    <property type="protein sequence ID" value="SHF95356.1"/>
    <property type="molecule type" value="Genomic_DNA"/>
</dbReference>
<dbReference type="OrthoDB" id="9765462at2"/>
<name>A0A1M5FV56_9FLAO</name>
<evidence type="ECO:0000259" key="6">
    <source>
        <dbReference type="Pfam" id="PF01979"/>
    </source>
</evidence>
<keyword evidence="5" id="KW-0378">Hydrolase</keyword>
<keyword evidence="4" id="KW-0479">Metal-binding</keyword>
<dbReference type="PANTHER" id="PTHR43668:SF4">
    <property type="entry name" value="ALLANTOINASE"/>
    <property type="match status" value="1"/>
</dbReference>
<evidence type="ECO:0000256" key="4">
    <source>
        <dbReference type="ARBA" id="ARBA00022723"/>
    </source>
</evidence>
<dbReference type="NCBIfam" id="NF006688">
    <property type="entry name" value="PRK09236.1"/>
    <property type="match status" value="1"/>
</dbReference>
<dbReference type="InterPro" id="IPR006680">
    <property type="entry name" value="Amidohydro-rel"/>
</dbReference>
<reference evidence="8" key="1">
    <citation type="submission" date="2016-11" db="EMBL/GenBank/DDBJ databases">
        <authorList>
            <person name="Varghese N."/>
            <person name="Submissions S."/>
        </authorList>
    </citation>
    <scope>NUCLEOTIDE SEQUENCE [LARGE SCALE GENOMIC DNA]</scope>
    <source>
        <strain evidence="8">DSM 19741</strain>
    </source>
</reference>
<dbReference type="NCBIfam" id="TIGR00857">
    <property type="entry name" value="pyrC_multi"/>
    <property type="match status" value="1"/>
</dbReference>
<dbReference type="Proteomes" id="UP000184036">
    <property type="component" value="Unassembled WGS sequence"/>
</dbReference>
<dbReference type="PROSITE" id="PS00483">
    <property type="entry name" value="DIHYDROOROTASE_2"/>
    <property type="match status" value="1"/>
</dbReference>
<comment type="similarity">
    <text evidence="3">Belongs to the metallo-dependent hydrolases superfamily. DHOase family. Class I DHOase subfamily.</text>
</comment>
<dbReference type="Gene3D" id="3.20.20.140">
    <property type="entry name" value="Metal-dependent hydrolases"/>
    <property type="match status" value="1"/>
</dbReference>
<dbReference type="CDD" id="cd01318">
    <property type="entry name" value="DHOase_IIb"/>
    <property type="match status" value="1"/>
</dbReference>
<protein>
    <submittedName>
        <fullName evidence="7">Dihydroorotase</fullName>
    </submittedName>
</protein>
<dbReference type="InterPro" id="IPR032466">
    <property type="entry name" value="Metal_Hydrolase"/>
</dbReference>
<dbReference type="PANTHER" id="PTHR43668">
    <property type="entry name" value="ALLANTOINASE"/>
    <property type="match status" value="1"/>
</dbReference>
<comment type="cofactor">
    <cofactor evidence="1">
        <name>Zn(2+)</name>
        <dbReference type="ChEBI" id="CHEBI:29105"/>
    </cofactor>
</comment>
<dbReference type="GO" id="GO:0006145">
    <property type="term" value="P:purine nucleobase catabolic process"/>
    <property type="evidence" value="ECO:0007669"/>
    <property type="project" value="TreeGrafter"/>
</dbReference>
<dbReference type="STRING" id="271157.SAMN05444396_10367"/>
<evidence type="ECO:0000313" key="7">
    <source>
        <dbReference type="EMBL" id="SHF95356.1"/>
    </source>
</evidence>
<dbReference type="RefSeq" id="WP_072988932.1">
    <property type="nucleotide sequence ID" value="NZ_FQWE01000003.1"/>
</dbReference>
<accession>A0A1M5FV56</accession>
<dbReference type="InterPro" id="IPR011059">
    <property type="entry name" value="Metal-dep_hydrolase_composite"/>
</dbReference>
<dbReference type="AlphaFoldDB" id="A0A1M5FV56"/>
<dbReference type="GO" id="GO:0005737">
    <property type="term" value="C:cytoplasm"/>
    <property type="evidence" value="ECO:0007669"/>
    <property type="project" value="TreeGrafter"/>
</dbReference>
<organism evidence="7 8">
    <name type="scientific">Flavobacterium segetis</name>
    <dbReference type="NCBI Taxonomy" id="271157"/>
    <lineage>
        <taxon>Bacteria</taxon>
        <taxon>Pseudomonadati</taxon>
        <taxon>Bacteroidota</taxon>
        <taxon>Flavobacteriia</taxon>
        <taxon>Flavobacteriales</taxon>
        <taxon>Flavobacteriaceae</taxon>
        <taxon>Flavobacterium</taxon>
    </lineage>
</organism>